<evidence type="ECO:0000313" key="3">
    <source>
        <dbReference type="Proteomes" id="UP000244722"/>
    </source>
</evidence>
<organism evidence="2 3">
    <name type="scientific">Tuber borchii</name>
    <name type="common">White truffle</name>
    <dbReference type="NCBI Taxonomy" id="42251"/>
    <lineage>
        <taxon>Eukaryota</taxon>
        <taxon>Fungi</taxon>
        <taxon>Dikarya</taxon>
        <taxon>Ascomycota</taxon>
        <taxon>Pezizomycotina</taxon>
        <taxon>Pezizomycetes</taxon>
        <taxon>Pezizales</taxon>
        <taxon>Tuberaceae</taxon>
        <taxon>Tuber</taxon>
    </lineage>
</organism>
<dbReference type="EMBL" id="NESQ01000116">
    <property type="protein sequence ID" value="PUU78557.1"/>
    <property type="molecule type" value="Genomic_DNA"/>
</dbReference>
<proteinExistence type="predicted"/>
<keyword evidence="3" id="KW-1185">Reference proteome</keyword>
<feature type="region of interest" description="Disordered" evidence="1">
    <location>
        <begin position="166"/>
        <end position="194"/>
    </location>
</feature>
<protein>
    <submittedName>
        <fullName evidence="2">Uncharacterized protein</fullName>
    </submittedName>
</protein>
<accession>A0A2T6ZSV5</accession>
<gene>
    <name evidence="2" type="ORF">B9Z19DRAFT_1083834</name>
</gene>
<comment type="caution">
    <text evidence="2">The sequence shown here is derived from an EMBL/GenBank/DDBJ whole genome shotgun (WGS) entry which is preliminary data.</text>
</comment>
<name>A0A2T6ZSV5_TUBBO</name>
<sequence length="194" mass="21630">MNKAFAKINAVFQPKVLVMTTVETTVETVFTVSKTAFTMFGGSSWLHDKLTGRKPEPIKLYLPTHDMFWKVPYECKPLLANQIDEILKGIQQTHAAAKRKQRAYLASISSYGIGMPTPGRWVLVDLKDSSFIHKTYMEGLVFPGGEYIVLCMGATEIPRELLRPLRAGGRGQNDEDGDGEFEDAEDGEVIDEVS</sequence>
<dbReference type="OrthoDB" id="5366741at2759"/>
<reference evidence="2 3" key="1">
    <citation type="submission" date="2017-04" db="EMBL/GenBank/DDBJ databases">
        <title>Draft genome sequence of Tuber borchii Vittad., a whitish edible truffle.</title>
        <authorList>
            <consortium name="DOE Joint Genome Institute"/>
            <person name="Murat C."/>
            <person name="Kuo A."/>
            <person name="Barry K.W."/>
            <person name="Clum A."/>
            <person name="Dockter R.B."/>
            <person name="Fauchery L."/>
            <person name="Iotti M."/>
            <person name="Kohler A."/>
            <person name="Labutti K."/>
            <person name="Lindquist E.A."/>
            <person name="Lipzen A."/>
            <person name="Ohm R.A."/>
            <person name="Wang M."/>
            <person name="Grigoriev I.V."/>
            <person name="Zambonelli A."/>
            <person name="Martin F.M."/>
        </authorList>
    </citation>
    <scope>NUCLEOTIDE SEQUENCE [LARGE SCALE GENOMIC DNA]</scope>
    <source>
        <strain evidence="2 3">Tbo3840</strain>
    </source>
</reference>
<dbReference type="AlphaFoldDB" id="A0A2T6ZSV5"/>
<evidence type="ECO:0000313" key="2">
    <source>
        <dbReference type="EMBL" id="PUU78557.1"/>
    </source>
</evidence>
<evidence type="ECO:0000256" key="1">
    <source>
        <dbReference type="SAM" id="MobiDB-lite"/>
    </source>
</evidence>
<dbReference type="Proteomes" id="UP000244722">
    <property type="component" value="Unassembled WGS sequence"/>
</dbReference>
<feature type="compositionally biased region" description="Acidic residues" evidence="1">
    <location>
        <begin position="174"/>
        <end position="194"/>
    </location>
</feature>